<accession>A0ABW0VEI2</accession>
<reference evidence="4" key="1">
    <citation type="journal article" date="2019" name="Int. J. Syst. Evol. Microbiol.">
        <title>The Global Catalogue of Microorganisms (GCM) 10K type strain sequencing project: providing services to taxonomists for standard genome sequencing and annotation.</title>
        <authorList>
            <consortium name="The Broad Institute Genomics Platform"/>
            <consortium name="The Broad Institute Genome Sequencing Center for Infectious Disease"/>
            <person name="Wu L."/>
            <person name="Ma J."/>
        </authorList>
    </citation>
    <scope>NUCLEOTIDE SEQUENCE [LARGE SCALE GENOMIC DNA]</scope>
    <source>
        <strain evidence="4">CGMCC 4.1622</strain>
    </source>
</reference>
<feature type="compositionally biased region" description="Basic and acidic residues" evidence="1">
    <location>
        <begin position="197"/>
        <end position="207"/>
    </location>
</feature>
<feature type="compositionally biased region" description="Pro residues" evidence="1">
    <location>
        <begin position="133"/>
        <end position="150"/>
    </location>
</feature>
<keyword evidence="2" id="KW-0812">Transmembrane</keyword>
<comment type="caution">
    <text evidence="3">The sequence shown here is derived from an EMBL/GenBank/DDBJ whole genome shotgun (WGS) entry which is preliminary data.</text>
</comment>
<feature type="transmembrane region" description="Helical" evidence="2">
    <location>
        <begin position="12"/>
        <end position="40"/>
    </location>
</feature>
<keyword evidence="2" id="KW-0472">Membrane</keyword>
<keyword evidence="2" id="KW-1133">Transmembrane helix</keyword>
<feature type="compositionally biased region" description="Low complexity" evidence="1">
    <location>
        <begin position="151"/>
        <end position="178"/>
    </location>
</feature>
<gene>
    <name evidence="3" type="ORF">ACFPZF_23490</name>
</gene>
<evidence type="ECO:0000313" key="3">
    <source>
        <dbReference type="EMBL" id="MFC5644310.1"/>
    </source>
</evidence>
<name>A0ABW0VEI2_9ACTN</name>
<dbReference type="RefSeq" id="WP_346147024.1">
    <property type="nucleotide sequence ID" value="NZ_BAAAUA010000031.1"/>
</dbReference>
<organism evidence="3 4">
    <name type="scientific">Kitasatospora cinereorecta</name>
    <dbReference type="NCBI Taxonomy" id="285560"/>
    <lineage>
        <taxon>Bacteria</taxon>
        <taxon>Bacillati</taxon>
        <taxon>Actinomycetota</taxon>
        <taxon>Actinomycetes</taxon>
        <taxon>Kitasatosporales</taxon>
        <taxon>Streptomycetaceae</taxon>
        <taxon>Kitasatospora</taxon>
    </lineage>
</organism>
<feature type="transmembrane region" description="Helical" evidence="2">
    <location>
        <begin position="47"/>
        <end position="67"/>
    </location>
</feature>
<evidence type="ECO:0000313" key="4">
    <source>
        <dbReference type="Proteomes" id="UP001596066"/>
    </source>
</evidence>
<dbReference type="EMBL" id="JBHSOC010000044">
    <property type="protein sequence ID" value="MFC5644310.1"/>
    <property type="molecule type" value="Genomic_DNA"/>
</dbReference>
<evidence type="ECO:0000256" key="1">
    <source>
        <dbReference type="SAM" id="MobiDB-lite"/>
    </source>
</evidence>
<sequence>MPGPVASGPYRVGTTVLCCALPLLTFGVLGMAPSLVLAAGRRRAVDIVWAVVFGALQLTFFVCAGLAPHGSTDTVYDNVGAASMVALWFGAPVHFLVMNRRVSWPAPKVFAPPPNPYAVPGYPAQPYPTPTPAPYPTAYPTPTPYPPTAPTHPYVPQAQVQAQAQAQAQPSDRPQAQPRTPAPGPATGEDLQQLAELLRRQAQEGRP</sequence>
<dbReference type="Proteomes" id="UP001596066">
    <property type="component" value="Unassembled WGS sequence"/>
</dbReference>
<evidence type="ECO:0008006" key="5">
    <source>
        <dbReference type="Google" id="ProtNLM"/>
    </source>
</evidence>
<proteinExistence type="predicted"/>
<protein>
    <recommendedName>
        <fullName evidence="5">Integral membrane protein</fullName>
    </recommendedName>
</protein>
<keyword evidence="4" id="KW-1185">Reference proteome</keyword>
<dbReference type="PRINTS" id="PR01217">
    <property type="entry name" value="PRICHEXTENSN"/>
</dbReference>
<feature type="region of interest" description="Disordered" evidence="1">
    <location>
        <begin position="133"/>
        <end position="207"/>
    </location>
</feature>
<feature type="transmembrane region" description="Helical" evidence="2">
    <location>
        <begin position="79"/>
        <end position="98"/>
    </location>
</feature>
<evidence type="ECO:0000256" key="2">
    <source>
        <dbReference type="SAM" id="Phobius"/>
    </source>
</evidence>